<protein>
    <submittedName>
        <fullName evidence="3">DUF3857 domain-containing protein</fullName>
    </submittedName>
</protein>
<dbReference type="OrthoDB" id="98874at2"/>
<dbReference type="InterPro" id="IPR024618">
    <property type="entry name" value="DUF3857"/>
</dbReference>
<evidence type="ECO:0000313" key="3">
    <source>
        <dbReference type="EMBL" id="RXK62135.1"/>
    </source>
</evidence>
<dbReference type="Gene3D" id="2.60.120.1130">
    <property type="match status" value="1"/>
</dbReference>
<feature type="signal peptide" evidence="1">
    <location>
        <begin position="1"/>
        <end position="18"/>
    </location>
</feature>
<dbReference type="AlphaFoldDB" id="A0A4Q1CN33"/>
<dbReference type="Pfam" id="PF12969">
    <property type="entry name" value="DUF3857"/>
    <property type="match status" value="1"/>
</dbReference>
<reference evidence="3 4" key="1">
    <citation type="submission" date="2019-01" db="EMBL/GenBank/DDBJ databases">
        <title>Lacibacter sp. strain TTM-7.</title>
        <authorList>
            <person name="Chen W.-M."/>
        </authorList>
    </citation>
    <scope>NUCLEOTIDE SEQUENCE [LARGE SCALE GENOMIC DNA]</scope>
    <source>
        <strain evidence="3 4">TTM-7</strain>
    </source>
</reference>
<keyword evidence="4" id="KW-1185">Reference proteome</keyword>
<feature type="chain" id="PRO_5020962296" evidence="1">
    <location>
        <begin position="19"/>
        <end position="639"/>
    </location>
</feature>
<accession>A0A4Q1CN33</accession>
<gene>
    <name evidence="3" type="ORF">ESA94_03730</name>
</gene>
<keyword evidence="1" id="KW-0732">Signal</keyword>
<dbReference type="EMBL" id="SDHW01000001">
    <property type="protein sequence ID" value="RXK62135.1"/>
    <property type="molecule type" value="Genomic_DNA"/>
</dbReference>
<dbReference type="Gene3D" id="3.10.620.30">
    <property type="match status" value="1"/>
</dbReference>
<feature type="domain" description="DUF3857" evidence="2">
    <location>
        <begin position="67"/>
        <end position="218"/>
    </location>
</feature>
<evidence type="ECO:0000256" key="1">
    <source>
        <dbReference type="SAM" id="SignalP"/>
    </source>
</evidence>
<dbReference type="Gene3D" id="2.60.40.3140">
    <property type="match status" value="1"/>
</dbReference>
<dbReference type="Proteomes" id="UP000290204">
    <property type="component" value="Unassembled WGS sequence"/>
</dbReference>
<organism evidence="3 4">
    <name type="scientific">Lacibacter luteus</name>
    <dbReference type="NCBI Taxonomy" id="2508719"/>
    <lineage>
        <taxon>Bacteria</taxon>
        <taxon>Pseudomonadati</taxon>
        <taxon>Bacteroidota</taxon>
        <taxon>Chitinophagia</taxon>
        <taxon>Chitinophagales</taxon>
        <taxon>Chitinophagaceae</taxon>
        <taxon>Lacibacter</taxon>
    </lineage>
</organism>
<name>A0A4Q1CN33_9BACT</name>
<comment type="caution">
    <text evidence="3">The sequence shown here is derived from an EMBL/GenBank/DDBJ whole genome shotgun (WGS) entry which is preliminary data.</text>
</comment>
<proteinExistence type="predicted"/>
<sequence length="639" mass="74770">MRSIVVMLLLIAFSTATSAQKIPSFGKIDKEELAKKECSYDKESIAEYLIDMAEVRYYFAGNDFIYETTKRIRIKILNEKALELADVRLGFYSKNNRQNIRSIEGYTYNLNANGEVEETKLEKKSVITQRVDENVEMMVFSMPNVKVGSVIEYRYEHSKRNYFEIEDWVFQRPHPVRYSEYNVETPSALEFTYLMRRTLPVKETKEGIRSIQRFVMTDIPGLDKEPFMSSSKDYLQRIDFQLRAINGTPVMTTWEKLIEILTEEESFGLQIKKNVFKNTDLPDILKKIPRQQDQLNKIVSYVKKEVAWNGISSKWSQEGIKNAIDKHVGNSADINLLIISLLRDAGFKAYPLLISTRNNGKVNTTYPFLDQFNDVYVYTEIDSQPYIIDGSNYTNPISQVPWDVQFTEGLLVDKQLAQFINIGDIKHRFKLITSVLCDITTDGKLTGSANILAYEYAKDERLRSLRQSEKKYLSDYFNGPHPDFKFDSLKYKNKDIDSLPLDNIIQFSGTLNSSGDYLFYSPNFLMELEKNEFISDKRFTDVEFGYTQYYNMYTTVRFPETFELEELPKNIKIIMPDTSIILQRFVSKTENTIAMRYSMEIKRPTFYADEYDFFKEFYTKLYEILNEQIVFKKKATPKP</sequence>
<evidence type="ECO:0000313" key="4">
    <source>
        <dbReference type="Proteomes" id="UP000290204"/>
    </source>
</evidence>
<evidence type="ECO:0000259" key="2">
    <source>
        <dbReference type="Pfam" id="PF12969"/>
    </source>
</evidence>
<dbReference type="RefSeq" id="WP_129129506.1">
    <property type="nucleotide sequence ID" value="NZ_SDHW01000001.1"/>
</dbReference>